<feature type="region of interest" description="Disordered" evidence="1">
    <location>
        <begin position="297"/>
        <end position="319"/>
    </location>
</feature>
<keyword evidence="3" id="KW-1185">Reference proteome</keyword>
<feature type="compositionally biased region" description="Polar residues" evidence="1">
    <location>
        <begin position="608"/>
        <end position="618"/>
    </location>
</feature>
<feature type="compositionally biased region" description="Low complexity" evidence="1">
    <location>
        <begin position="1050"/>
        <end position="1064"/>
    </location>
</feature>
<feature type="compositionally biased region" description="Low complexity" evidence="1">
    <location>
        <begin position="1475"/>
        <end position="1489"/>
    </location>
</feature>
<feature type="compositionally biased region" description="Low complexity" evidence="1">
    <location>
        <begin position="74"/>
        <end position="85"/>
    </location>
</feature>
<comment type="caution">
    <text evidence="2">The sequence shown here is derived from an EMBL/GenBank/DDBJ whole genome shotgun (WGS) entry which is preliminary data.</text>
</comment>
<feature type="compositionally biased region" description="Low complexity" evidence="1">
    <location>
        <begin position="1700"/>
        <end position="1722"/>
    </location>
</feature>
<feature type="compositionally biased region" description="Polar residues" evidence="1">
    <location>
        <begin position="27"/>
        <end position="39"/>
    </location>
</feature>
<evidence type="ECO:0000313" key="2">
    <source>
        <dbReference type="EMBL" id="KAK0551143.1"/>
    </source>
</evidence>
<feature type="compositionally biased region" description="Low complexity" evidence="1">
    <location>
        <begin position="740"/>
        <end position="753"/>
    </location>
</feature>
<protein>
    <submittedName>
        <fullName evidence="2">Uncharacterized protein</fullName>
    </submittedName>
</protein>
<feature type="region of interest" description="Disordered" evidence="1">
    <location>
        <begin position="1042"/>
        <end position="1078"/>
    </location>
</feature>
<feature type="region of interest" description="Disordered" evidence="1">
    <location>
        <begin position="664"/>
        <end position="712"/>
    </location>
</feature>
<feature type="region of interest" description="Disordered" evidence="1">
    <location>
        <begin position="727"/>
        <end position="759"/>
    </location>
</feature>
<feature type="region of interest" description="Disordered" evidence="1">
    <location>
        <begin position="1410"/>
        <end position="1511"/>
    </location>
</feature>
<feature type="region of interest" description="Disordered" evidence="1">
    <location>
        <begin position="1287"/>
        <end position="1311"/>
    </location>
</feature>
<feature type="compositionally biased region" description="Acidic residues" evidence="1">
    <location>
        <begin position="104"/>
        <end position="116"/>
    </location>
</feature>
<proteinExistence type="predicted"/>
<evidence type="ECO:0000313" key="3">
    <source>
        <dbReference type="Proteomes" id="UP001176517"/>
    </source>
</evidence>
<feature type="region of interest" description="Disordered" evidence="1">
    <location>
        <begin position="1592"/>
        <end position="1614"/>
    </location>
</feature>
<dbReference type="EMBL" id="JAPDMZ010000081">
    <property type="protein sequence ID" value="KAK0551143.1"/>
    <property type="molecule type" value="Genomic_DNA"/>
</dbReference>
<organism evidence="2 3">
    <name type="scientific">Tilletia horrida</name>
    <dbReference type="NCBI Taxonomy" id="155126"/>
    <lineage>
        <taxon>Eukaryota</taxon>
        <taxon>Fungi</taxon>
        <taxon>Dikarya</taxon>
        <taxon>Basidiomycota</taxon>
        <taxon>Ustilaginomycotina</taxon>
        <taxon>Exobasidiomycetes</taxon>
        <taxon>Tilletiales</taxon>
        <taxon>Tilletiaceae</taxon>
        <taxon>Tilletia</taxon>
    </lineage>
</organism>
<feature type="region of interest" description="Disordered" evidence="1">
    <location>
        <begin position="577"/>
        <end position="619"/>
    </location>
</feature>
<feature type="compositionally biased region" description="Low complexity" evidence="1">
    <location>
        <begin position="41"/>
        <end position="54"/>
    </location>
</feature>
<feature type="compositionally biased region" description="Polar residues" evidence="1">
    <location>
        <begin position="529"/>
        <end position="545"/>
    </location>
</feature>
<feature type="region of interest" description="Disordered" evidence="1">
    <location>
        <begin position="1696"/>
        <end position="1722"/>
    </location>
</feature>
<dbReference type="Proteomes" id="UP001176517">
    <property type="component" value="Unassembled WGS sequence"/>
</dbReference>
<feature type="region of interest" description="Disordered" evidence="1">
    <location>
        <begin position="1530"/>
        <end position="1551"/>
    </location>
</feature>
<reference evidence="2" key="1">
    <citation type="journal article" date="2023" name="PhytoFront">
        <title>Draft Genome Resources of Seven Strains of Tilletia horrida, Causal Agent of Kernel Smut of Rice.</title>
        <authorList>
            <person name="Khanal S."/>
            <person name="Antony Babu S."/>
            <person name="Zhou X.G."/>
        </authorList>
    </citation>
    <scope>NUCLEOTIDE SEQUENCE</scope>
    <source>
        <strain evidence="2">TX6</strain>
    </source>
</reference>
<feature type="region of interest" description="Disordered" evidence="1">
    <location>
        <begin position="1"/>
        <end position="167"/>
    </location>
</feature>
<feature type="region of interest" description="Disordered" evidence="1">
    <location>
        <begin position="522"/>
        <end position="564"/>
    </location>
</feature>
<name>A0AAN6GP52_9BASI</name>
<feature type="compositionally biased region" description="Polar residues" evidence="1">
    <location>
        <begin position="583"/>
        <end position="594"/>
    </location>
</feature>
<sequence>MPNQEASRRSLFSRRRADAGSEHTPLTLYQQQVDSSNSAMPHIPYHQPYPHYPQSEIDHRPSTSTPPTPEELEILLTPTSNISDPLGPPSSGPDTGNQAGRDEEVLETLEDPDEYHDDLSPSNSSGDIGGSYYHRSRRQSRPAPVESVHNAPPALPVKPKQRPRTDSIGASSIASVRSWRNLFKFSNSSQVSCAEDTNIVRVDSVTSIRDLGISAPIAIQSSTSAVVGVGAVPVPMPVPTPSARKSLRARASSPAMTQSAKFDNSHPMPLRNPLEVDDEHVRRQVLQSAVYRASHAVPFPKESKRADSGSEAGPGLRKRSSSIASISSLFGAAIGLSKAKERSNSTVSRPVVAPAPGIALSTSENFTMLAEAQGIPSQPATSSSRKSILRPITVQPAVPAVNSGVSGGDLGCAPKHALASSAMEDGKSSKRWKFRSRRKTAEVNAQTFKAMTQPPPLPDTHARLANATVSPMSVASSSVLGNTLAPMQTNMNGSPMGPIPTDHGKVSPGSSGFFSSIGRWASNVGGRTRQPSVNSALSQKLNSPQHAPASPADPMPPSYSRHPEQLLPSVNLDQQHALDSKPLPSTGQPASNHWLSGLDFGSGAAHSPNGTIDMPSTPTEEDQAWMRNLMDLPKPRMAILSQSEDIHSMLSNNGSAESIVFLIKPTPEPLPPSSESGSGPQAQLSRRSTRDSVRNSMKGTASEKRMSGSDIGAAISKLDGRRFGIVEREQDHNPSSGPITETSRQSGSTSSQQLEKAPTVQPRIENLLPELHSIPSGDISHSFDEQTERIELVEETTHVTQPSADATPEQAMESQQVDPWGSFDANLGGLVADSDIAAQVLAEIEQTSGTPVQLASQLANGRAVDPEVPIQSTELVFQPKDGLLPAAQSHSSIRTISGRALQEAVSPQQDRALPDQSLTAQSINISAAEAHILVGFKVQLEAGIIAAIPTPMATVLPDLVSTPIRGRRRETLSPPPLLSSCTTASELAGSPIQLQGATVEEAVAVTATLAHFGSISTTSTDSAMLVVRNSVEVAGSLTPTSVQMSTPALDSDTFDSTSTSATSSEGHGFGNRASAGLPPLGLEDEPVTLAYAMKAHQPGSETFDQWGAAPNGLILDLSLDGKSVQNFEKAVKNFQEKQRERQRTQTAGHEDWAALSPLLGFESPLLTPTTPAVVQLGLIGDLSPMKDSASVAKHASMPSRLAANAPRHHRSGYALGQELQSFATLPDMSQLKVQLDANKKASDLPATHISLGEFLSELKAPVDLANPPPPLLSSRRRIRSKTCDATFGQSELHSSDSDDLFDSPDSSTNLAEAAHKRRRARTMSASMLVLTDSTSNCRLDLAEEVSYRPKRCLPAIEASPDSIRDAHRDEAGQMADSSFTRDEWLQFRSGRSAATLSLHRAVLDPDVDASRRAMYAPSPRRTARREPVEPEQGGKRPLSMIEDDEERSEGEGVMDASVPRSSTPAPVPGQPVLESIVSSSSSRATLSPSPLRQQIGNESGPGDEESDRSLSTAMARCHTLLDDTSIVSDDGQEEAAQPVQQRGYVSSPVYPPPSLVQGDGASFSMDDNELKVLGACLSALANVAASQSTPVTAATDKIEPSNNNSFGVPSNRTIASNNTETVYNNQNENESTSGSATTTTASSDFASASLAKSDVSRSVLLEDLSAVSAETELSSLDIVEHLLRKAMWARYEKARRESESQQSSSSASSKTAVSNGTTSSTTAGSVAAVDAQVLPKQNQVLHAVSAVEADLELD</sequence>
<feature type="compositionally biased region" description="Basic and acidic residues" evidence="1">
    <location>
        <begin position="1424"/>
        <end position="1434"/>
    </location>
</feature>
<accession>A0AAN6GP52</accession>
<gene>
    <name evidence="2" type="ORF">OC846_003383</name>
</gene>
<evidence type="ECO:0000256" key="1">
    <source>
        <dbReference type="SAM" id="MobiDB-lite"/>
    </source>
</evidence>
<feature type="compositionally biased region" description="Polar residues" evidence="1">
    <location>
        <begin position="1600"/>
        <end position="1614"/>
    </location>
</feature>